<dbReference type="Proteomes" id="UP000054324">
    <property type="component" value="Unassembled WGS sequence"/>
</dbReference>
<dbReference type="EMBL" id="KL597068">
    <property type="protein sequence ID" value="KER20323.1"/>
    <property type="molecule type" value="Genomic_DNA"/>
</dbReference>
<dbReference type="AlphaFoldDB" id="A0A074Z074"/>
<sequence>MTTETRPRMTSIPGSFCGVTTLDEDVLINEQGHLRNREPKHREKQSTSVNLASNEVVRRFALSENT</sequence>
<dbReference type="KEGG" id="ovi:T265_11104"/>
<proteinExistence type="predicted"/>
<accession>A0A074Z074</accession>
<evidence type="ECO:0000313" key="2">
    <source>
        <dbReference type="Proteomes" id="UP000054324"/>
    </source>
</evidence>
<keyword evidence="2" id="KW-1185">Reference proteome</keyword>
<protein>
    <submittedName>
        <fullName evidence="1">Uncharacterized protein</fullName>
    </submittedName>
</protein>
<dbReference type="GeneID" id="20325272"/>
<reference evidence="1 2" key="1">
    <citation type="submission" date="2013-11" db="EMBL/GenBank/DDBJ databases">
        <title>Opisthorchis viverrini - life in the bile duct.</title>
        <authorList>
            <person name="Young N.D."/>
            <person name="Nagarajan N."/>
            <person name="Lin S.J."/>
            <person name="Korhonen P.K."/>
            <person name="Jex A.R."/>
            <person name="Hall R.S."/>
            <person name="Safavi-Hemami H."/>
            <person name="Kaewkong W."/>
            <person name="Bertrand D."/>
            <person name="Gao S."/>
            <person name="Seet Q."/>
            <person name="Wongkham S."/>
            <person name="Teh B.T."/>
            <person name="Wongkham C."/>
            <person name="Intapan P.M."/>
            <person name="Maleewong W."/>
            <person name="Yang X."/>
            <person name="Hu M."/>
            <person name="Wang Z."/>
            <person name="Hofmann A."/>
            <person name="Sternberg P.W."/>
            <person name="Tan P."/>
            <person name="Wang J."/>
            <person name="Gasser R.B."/>
        </authorList>
    </citation>
    <scope>NUCLEOTIDE SEQUENCE [LARGE SCALE GENOMIC DNA]</scope>
</reference>
<name>A0A074Z074_OPIVI</name>
<gene>
    <name evidence="1" type="ORF">T265_11104</name>
</gene>
<dbReference type="CTD" id="20325272"/>
<organism evidence="1 2">
    <name type="scientific">Opisthorchis viverrini</name>
    <name type="common">Southeast Asian liver fluke</name>
    <dbReference type="NCBI Taxonomy" id="6198"/>
    <lineage>
        <taxon>Eukaryota</taxon>
        <taxon>Metazoa</taxon>
        <taxon>Spiralia</taxon>
        <taxon>Lophotrochozoa</taxon>
        <taxon>Platyhelminthes</taxon>
        <taxon>Trematoda</taxon>
        <taxon>Digenea</taxon>
        <taxon>Opisthorchiida</taxon>
        <taxon>Opisthorchiata</taxon>
        <taxon>Opisthorchiidae</taxon>
        <taxon>Opisthorchis</taxon>
    </lineage>
</organism>
<dbReference type="RefSeq" id="XP_009175934.1">
    <property type="nucleotide sequence ID" value="XM_009177670.1"/>
</dbReference>
<evidence type="ECO:0000313" key="1">
    <source>
        <dbReference type="EMBL" id="KER20323.1"/>
    </source>
</evidence>